<dbReference type="PRINTS" id="PR00038">
    <property type="entry name" value="HTHLUXR"/>
</dbReference>
<dbReference type="InterPro" id="IPR036388">
    <property type="entry name" value="WH-like_DNA-bd_sf"/>
</dbReference>
<dbReference type="EMBL" id="FNEN01000003">
    <property type="protein sequence ID" value="SDI56587.1"/>
    <property type="molecule type" value="Genomic_DNA"/>
</dbReference>
<dbReference type="PANTHER" id="PTHR44688:SF16">
    <property type="entry name" value="DNA-BINDING TRANSCRIPTIONAL ACTIVATOR DEVR_DOSR"/>
    <property type="match status" value="1"/>
</dbReference>
<evidence type="ECO:0000256" key="2">
    <source>
        <dbReference type="ARBA" id="ARBA00023125"/>
    </source>
</evidence>
<dbReference type="CDD" id="cd06170">
    <property type="entry name" value="LuxR_C_like"/>
    <property type="match status" value="1"/>
</dbReference>
<dbReference type="InterPro" id="IPR000792">
    <property type="entry name" value="Tscrpt_reg_LuxR_C"/>
</dbReference>
<name>A0A1G8LM94_9BACI</name>
<dbReference type="SUPFAM" id="SSF46894">
    <property type="entry name" value="C-terminal effector domain of the bipartite response regulators"/>
    <property type="match status" value="1"/>
</dbReference>
<evidence type="ECO:0000256" key="1">
    <source>
        <dbReference type="ARBA" id="ARBA00023015"/>
    </source>
</evidence>
<dbReference type="GO" id="GO:0006355">
    <property type="term" value="P:regulation of DNA-templated transcription"/>
    <property type="evidence" value="ECO:0007669"/>
    <property type="project" value="InterPro"/>
</dbReference>
<dbReference type="Gene3D" id="1.10.10.10">
    <property type="entry name" value="Winged helix-like DNA-binding domain superfamily/Winged helix DNA-binding domain"/>
    <property type="match status" value="1"/>
</dbReference>
<keyword evidence="1" id="KW-0805">Transcription regulation</keyword>
<dbReference type="SMART" id="SM00421">
    <property type="entry name" value="HTH_LUXR"/>
    <property type="match status" value="1"/>
</dbReference>
<dbReference type="OrthoDB" id="581422at2"/>
<sequence>MIPEYLLQEQLRKVETTLSHEEKLYKILEVYMENFPVLNSFLSRYSPLGYFGEGIISLTSNRFENISYMRDDIRSLPVIFSAIRERKAKYSSGVEFLKQTSSKYISHDLSVVVVPICFDSAVIGFICSTELEKGTTIDEKMLSTLTLYGKLVGQFLESSDSVIDDAQVLSKRELEVMRRISWGENTKEIADRINISEVTVKQYVKSARGKLGAQNRSHAVGELFRKGIIK</sequence>
<keyword evidence="3" id="KW-0804">Transcription</keyword>
<reference evidence="5 6" key="1">
    <citation type="submission" date="2016-10" db="EMBL/GenBank/DDBJ databases">
        <authorList>
            <person name="de Groot N.N."/>
        </authorList>
    </citation>
    <scope>NUCLEOTIDE SEQUENCE [LARGE SCALE GENOMIC DNA]</scope>
    <source>
        <strain evidence="5 6">DSM 21771</strain>
    </source>
</reference>
<dbReference type="Pfam" id="PF00196">
    <property type="entry name" value="GerE"/>
    <property type="match status" value="1"/>
</dbReference>
<dbReference type="AlphaFoldDB" id="A0A1G8LM94"/>
<dbReference type="PANTHER" id="PTHR44688">
    <property type="entry name" value="DNA-BINDING TRANSCRIPTIONAL ACTIVATOR DEVR_DOSR"/>
    <property type="match status" value="1"/>
</dbReference>
<accession>A0A1G8LM94</accession>
<dbReference type="RefSeq" id="WP_090396678.1">
    <property type="nucleotide sequence ID" value="NZ_FNEN01000003.1"/>
</dbReference>
<protein>
    <submittedName>
        <fullName evidence="5">Regulatory protein, luxR family</fullName>
    </submittedName>
</protein>
<dbReference type="Proteomes" id="UP000198853">
    <property type="component" value="Unassembled WGS sequence"/>
</dbReference>
<dbReference type="InterPro" id="IPR016032">
    <property type="entry name" value="Sig_transdc_resp-reg_C-effctor"/>
</dbReference>
<keyword evidence="6" id="KW-1185">Reference proteome</keyword>
<gene>
    <name evidence="5" type="ORF">SAMN04488123_103159</name>
</gene>
<proteinExistence type="predicted"/>
<dbReference type="PROSITE" id="PS50043">
    <property type="entry name" value="HTH_LUXR_2"/>
    <property type="match status" value="1"/>
</dbReference>
<dbReference type="GO" id="GO:0003677">
    <property type="term" value="F:DNA binding"/>
    <property type="evidence" value="ECO:0007669"/>
    <property type="project" value="UniProtKB-KW"/>
</dbReference>
<evidence type="ECO:0000256" key="3">
    <source>
        <dbReference type="ARBA" id="ARBA00023163"/>
    </source>
</evidence>
<evidence type="ECO:0000313" key="5">
    <source>
        <dbReference type="EMBL" id="SDI56587.1"/>
    </source>
</evidence>
<keyword evidence="2" id="KW-0238">DNA-binding</keyword>
<organism evidence="5 6">
    <name type="scientific">Natribacillus halophilus</name>
    <dbReference type="NCBI Taxonomy" id="549003"/>
    <lineage>
        <taxon>Bacteria</taxon>
        <taxon>Bacillati</taxon>
        <taxon>Bacillota</taxon>
        <taxon>Bacilli</taxon>
        <taxon>Bacillales</taxon>
        <taxon>Bacillaceae</taxon>
        <taxon>Natribacillus</taxon>
    </lineage>
</organism>
<feature type="domain" description="HTH luxR-type" evidence="4">
    <location>
        <begin position="162"/>
        <end position="227"/>
    </location>
</feature>
<evidence type="ECO:0000313" key="6">
    <source>
        <dbReference type="Proteomes" id="UP000198853"/>
    </source>
</evidence>
<evidence type="ECO:0000259" key="4">
    <source>
        <dbReference type="PROSITE" id="PS50043"/>
    </source>
</evidence>
<dbReference type="PROSITE" id="PS00622">
    <property type="entry name" value="HTH_LUXR_1"/>
    <property type="match status" value="1"/>
</dbReference>